<dbReference type="RefSeq" id="WP_136573979.1">
    <property type="nucleotide sequence ID" value="NZ_STFG01000013.1"/>
</dbReference>
<dbReference type="PANTHER" id="PTHR34703">
    <property type="entry name" value="ANTIPORTER SUBUNIT MNHG2-RELATED"/>
    <property type="match status" value="1"/>
</dbReference>
<evidence type="ECO:0000256" key="1">
    <source>
        <dbReference type="SAM" id="MobiDB-lite"/>
    </source>
</evidence>
<proteinExistence type="predicted"/>
<comment type="caution">
    <text evidence="3">The sequence shown here is derived from an EMBL/GenBank/DDBJ whole genome shotgun (WGS) entry which is preliminary data.</text>
</comment>
<dbReference type="PANTHER" id="PTHR34703:SF1">
    <property type="entry name" value="ANTIPORTER SUBUNIT MNHG2-RELATED"/>
    <property type="match status" value="1"/>
</dbReference>
<dbReference type="GO" id="GO:0015385">
    <property type="term" value="F:sodium:proton antiporter activity"/>
    <property type="evidence" value="ECO:0007669"/>
    <property type="project" value="TreeGrafter"/>
</dbReference>
<keyword evidence="2" id="KW-1133">Transmembrane helix</keyword>
<feature type="transmembrane region" description="Helical" evidence="2">
    <location>
        <begin position="12"/>
        <end position="36"/>
    </location>
</feature>
<evidence type="ECO:0000256" key="2">
    <source>
        <dbReference type="SAM" id="Phobius"/>
    </source>
</evidence>
<protein>
    <submittedName>
        <fullName evidence="3">Na+/H+ antiporter subunit G</fullName>
    </submittedName>
</protein>
<dbReference type="OrthoDB" id="9813804at2"/>
<accession>A0A4S8EZA0</accession>
<feature type="compositionally biased region" description="Basic and acidic residues" evidence="1">
    <location>
        <begin position="156"/>
        <end position="166"/>
    </location>
</feature>
<dbReference type="AlphaFoldDB" id="A0A4S8EZA0"/>
<evidence type="ECO:0000313" key="4">
    <source>
        <dbReference type="Proteomes" id="UP000308917"/>
    </source>
</evidence>
<evidence type="ECO:0000313" key="3">
    <source>
        <dbReference type="EMBL" id="THT99640.1"/>
    </source>
</evidence>
<reference evidence="3 4" key="1">
    <citation type="journal article" date="2015" name="Antonie Van Leeuwenhoek">
        <title>Lampropedia puyangensis sp. nov., isolated from symptomatic bark of Populus ? euramericana canker and emended description of Lampropedia hyalina (Ehrenberg 1832) Lee et al. 2004.</title>
        <authorList>
            <person name="Li Y."/>
            <person name="Wang T."/>
            <person name="Piao C.G."/>
            <person name="Wang L.F."/>
            <person name="Tian G.Z."/>
            <person name="Zhu T.H."/>
            <person name="Guo M.W."/>
        </authorList>
    </citation>
    <scope>NUCLEOTIDE SEQUENCE [LARGE SCALE GENOMIC DNA]</scope>
    <source>
        <strain evidence="3 4">2-bin</strain>
    </source>
</reference>
<dbReference type="EMBL" id="STFG01000013">
    <property type="protein sequence ID" value="THT99640.1"/>
    <property type="molecule type" value="Genomic_DNA"/>
</dbReference>
<keyword evidence="2" id="KW-0812">Transmembrane</keyword>
<feature type="compositionally biased region" description="Polar residues" evidence="1">
    <location>
        <begin position="140"/>
        <end position="153"/>
    </location>
</feature>
<feature type="transmembrane region" description="Helical" evidence="2">
    <location>
        <begin position="75"/>
        <end position="97"/>
    </location>
</feature>
<keyword evidence="4" id="KW-1185">Reference proteome</keyword>
<organism evidence="3 4">
    <name type="scientific">Lampropedia puyangensis</name>
    <dbReference type="NCBI Taxonomy" id="1330072"/>
    <lineage>
        <taxon>Bacteria</taxon>
        <taxon>Pseudomonadati</taxon>
        <taxon>Pseudomonadota</taxon>
        <taxon>Betaproteobacteria</taxon>
        <taxon>Burkholderiales</taxon>
        <taxon>Comamonadaceae</taxon>
        <taxon>Lampropedia</taxon>
    </lineage>
</organism>
<dbReference type="Proteomes" id="UP000308917">
    <property type="component" value="Unassembled WGS sequence"/>
</dbReference>
<feature type="region of interest" description="Disordered" evidence="1">
    <location>
        <begin position="116"/>
        <end position="166"/>
    </location>
</feature>
<keyword evidence="2" id="KW-0472">Membrane</keyword>
<gene>
    <name evidence="3" type="ORF">E9531_11860</name>
</gene>
<feature type="transmembrane region" description="Helical" evidence="2">
    <location>
        <begin position="48"/>
        <end position="69"/>
    </location>
</feature>
<sequence>MTEAPSFILPLWAEIAVAFFALCGGLIALLGASGVLRLKTFFSRIHAPALITTAGIWCLMLATITYFSFQTGKPALNILLLGVFIAITSPVTTIFLMRAALFRSRQRGENVPRSVNMLQLATPKMAPEKDDDEEGAPSETEWQTETEASTPTSAGDAEKNQSPRSG</sequence>
<dbReference type="Pfam" id="PF03334">
    <property type="entry name" value="PhaG_MnhG_YufB"/>
    <property type="match status" value="1"/>
</dbReference>
<dbReference type="InterPro" id="IPR005133">
    <property type="entry name" value="PhaG_MnhG_YufB"/>
</dbReference>
<name>A0A4S8EZA0_9BURK</name>